<organism evidence="2 3">
    <name type="scientific">Deinococcus humi</name>
    <dbReference type="NCBI Taxonomy" id="662880"/>
    <lineage>
        <taxon>Bacteria</taxon>
        <taxon>Thermotogati</taxon>
        <taxon>Deinococcota</taxon>
        <taxon>Deinococci</taxon>
        <taxon>Deinococcales</taxon>
        <taxon>Deinococcaceae</taxon>
        <taxon>Deinococcus</taxon>
    </lineage>
</organism>
<evidence type="ECO:0000313" key="2">
    <source>
        <dbReference type="EMBL" id="MBB5363392.1"/>
    </source>
</evidence>
<dbReference type="Proteomes" id="UP000552709">
    <property type="component" value="Unassembled WGS sequence"/>
</dbReference>
<dbReference type="Gene3D" id="2.120.10.30">
    <property type="entry name" value="TolB, C-terminal domain"/>
    <property type="match status" value="1"/>
</dbReference>
<reference evidence="2 3" key="1">
    <citation type="submission" date="2020-08" db="EMBL/GenBank/DDBJ databases">
        <title>Genomic Encyclopedia of Type Strains, Phase IV (KMG-IV): sequencing the most valuable type-strain genomes for metagenomic binning, comparative biology and taxonomic classification.</title>
        <authorList>
            <person name="Goeker M."/>
        </authorList>
    </citation>
    <scope>NUCLEOTIDE SEQUENCE [LARGE SCALE GENOMIC DNA]</scope>
    <source>
        <strain evidence="2 3">DSM 27939</strain>
    </source>
</reference>
<name>A0A7W8NGX5_9DEIO</name>
<protein>
    <submittedName>
        <fullName evidence="2">Uncharacterized protein</fullName>
    </submittedName>
</protein>
<comment type="caution">
    <text evidence="2">The sequence shown here is derived from an EMBL/GenBank/DDBJ whole genome shotgun (WGS) entry which is preliminary data.</text>
</comment>
<dbReference type="RefSeq" id="WP_184132187.1">
    <property type="nucleotide sequence ID" value="NZ_JACHFL010000005.1"/>
</dbReference>
<keyword evidence="1" id="KW-0732">Signal</keyword>
<dbReference type="Pfam" id="PF07676">
    <property type="entry name" value="PD40"/>
    <property type="match status" value="2"/>
</dbReference>
<accession>A0A7W8NGX5</accession>
<proteinExistence type="predicted"/>
<dbReference type="SUPFAM" id="SSF69304">
    <property type="entry name" value="Tricorn protease N-terminal domain"/>
    <property type="match status" value="1"/>
</dbReference>
<gene>
    <name evidence="2" type="ORF">HNQ08_002490</name>
</gene>
<keyword evidence="3" id="KW-1185">Reference proteome</keyword>
<feature type="signal peptide" evidence="1">
    <location>
        <begin position="1"/>
        <end position="19"/>
    </location>
</feature>
<feature type="chain" id="PRO_5030880817" evidence="1">
    <location>
        <begin position="20"/>
        <end position="382"/>
    </location>
</feature>
<dbReference type="EMBL" id="JACHFL010000005">
    <property type="protein sequence ID" value="MBB5363392.1"/>
    <property type="molecule type" value="Genomic_DNA"/>
</dbReference>
<dbReference type="InterPro" id="IPR011042">
    <property type="entry name" value="6-blade_b-propeller_TolB-like"/>
</dbReference>
<evidence type="ECO:0000256" key="1">
    <source>
        <dbReference type="SAM" id="SignalP"/>
    </source>
</evidence>
<evidence type="ECO:0000313" key="3">
    <source>
        <dbReference type="Proteomes" id="UP000552709"/>
    </source>
</evidence>
<dbReference type="InterPro" id="IPR011659">
    <property type="entry name" value="WD40"/>
</dbReference>
<dbReference type="AlphaFoldDB" id="A0A7W8NGX5"/>
<sequence length="382" mass="41111">MLMRLLSLLVVLLLSTASAATAPLVATLSGDLWSWTSSQGWTQLTHWGHNGPPVLSPDGHRVAYASVTEGAVRTRGAQGDLTWSPTNIWLLDLATRKATRLTTQPPRERGDEGLIRSTPAWSPDGSFLAWTQKDTSKVELKHTLALYSVSNGAVQVTATDALADIGKNVGSEVLWTSAGLVVRSPVERIPGAYLRNPSQAMGAGFPVDMGVSVLDPAGRVVRRMVVANDLGGGHPIRRGTAVYLTVFGEAHLFNLTGGANVYRLDLMAPEPTPERLVAVRAPKGLSVRFVIREMGLYCQVIGAGQVVRHWPCGGVSTGSPDIYHEDFDGALTIALSPDGRQAAYLRDSALFVHDGRTERRILDLKGRTVSGLVWGPVEFRLP</sequence>